<evidence type="ECO:0000313" key="3">
    <source>
        <dbReference type="EMBL" id="AQZ20030.1"/>
    </source>
</evidence>
<keyword evidence="1" id="KW-1133">Transmembrane helix</keyword>
<dbReference type="PANTHER" id="PTHR30386">
    <property type="entry name" value="MEMBRANE FUSION SUBUNIT OF EMRAB-TOLC MULTIDRUG EFFLUX PUMP"/>
    <property type="match status" value="1"/>
</dbReference>
<dbReference type="EMBL" id="KY075650">
    <property type="protein sequence ID" value="AQZ20030.1"/>
    <property type="molecule type" value="Genomic_DNA"/>
</dbReference>
<dbReference type="PANTHER" id="PTHR30386:SF17">
    <property type="entry name" value="ALKALINE PROTEASE SECRETION PROTEIN APRE"/>
    <property type="match status" value="1"/>
</dbReference>
<evidence type="ECO:0000256" key="1">
    <source>
        <dbReference type="SAM" id="Phobius"/>
    </source>
</evidence>
<feature type="transmembrane region" description="Helical" evidence="1">
    <location>
        <begin position="12"/>
        <end position="33"/>
    </location>
</feature>
<gene>
    <name evidence="3" type="ORF">17-2_00080</name>
</gene>
<protein>
    <recommendedName>
        <fullName evidence="2">YknX-like barrel-sandwich hybrid domain-containing protein</fullName>
    </recommendedName>
</protein>
<feature type="domain" description="YknX-like barrel-sandwich hybrid" evidence="2">
    <location>
        <begin position="54"/>
        <end position="301"/>
    </location>
</feature>
<geneLocation type="plasmid" evidence="3">
    <name>pGD17-2</name>
</geneLocation>
<evidence type="ECO:0000259" key="2">
    <source>
        <dbReference type="Pfam" id="PF25984"/>
    </source>
</evidence>
<reference evidence="3" key="1">
    <citation type="submission" date="2016-10" db="EMBL/GenBank/DDBJ databases">
        <authorList>
            <person name="Sun J."/>
        </authorList>
    </citation>
    <scope>NUCLEOTIDE SEQUENCE</scope>
    <source>
        <strain evidence="3">GD17</strain>
        <plasmid evidence="3">pGD17-2</plasmid>
    </source>
</reference>
<proteinExistence type="predicted"/>
<dbReference type="RefSeq" id="WP_089613068.1">
    <property type="nucleotide sequence ID" value="NZ_FZGH01000082.1"/>
</dbReference>
<name>A0A1U9XF23_ECOLX</name>
<accession>A0A1U9XF23</accession>
<keyword evidence="1" id="KW-0812">Transmembrane</keyword>
<dbReference type="AlphaFoldDB" id="A0A1U9XF23"/>
<organism evidence="3">
    <name type="scientific">Escherichia coli</name>
    <dbReference type="NCBI Taxonomy" id="562"/>
    <lineage>
        <taxon>Bacteria</taxon>
        <taxon>Pseudomonadati</taxon>
        <taxon>Pseudomonadota</taxon>
        <taxon>Gammaproteobacteria</taxon>
        <taxon>Enterobacterales</taxon>
        <taxon>Enterobacteriaceae</taxon>
        <taxon>Escherichia</taxon>
    </lineage>
</organism>
<dbReference type="Pfam" id="PF25984">
    <property type="entry name" value="BSH_YknX"/>
    <property type="match status" value="1"/>
</dbReference>
<keyword evidence="1" id="KW-0472">Membrane</keyword>
<sequence>MAIYKYLIESILKYRNIYLMAGGGILILFYITFSKIDIVSPGQGVITGENDKVIIKSPNSGFINNFNLHEGDQIEKGMILFSYTNLDYTYKGLTLKDIIAFNNKKIKILTQDYSLLENLLNNPDKLSERDVPNPDFAALSYFSFKEEYLSLLTEEYNFQEKDKLINEEIKLREKQISYLNRKNDLLRKGGASDIDIINNESDIERQKTDLVNVKMNFLTLRNDLLDAKSKFKVKLHDKLTNIKEQLSELEKSNIESLGELKLMNDKVLTNSVTSPFTGKVLKIENNLKEGSFIEQYQSIMTVKQDIKGRVIEAKFDTKYRPYLFEGANVKISVNSTAYKKNFSGKIYKISADSFVDNTRGNGQYRYYSASIDAFKDIDISQLPEGIEVSVFATSKKVSILEYLLATLKTNLVFNVW</sequence>
<dbReference type="InterPro" id="IPR050739">
    <property type="entry name" value="MFP"/>
</dbReference>
<dbReference type="InterPro" id="IPR058639">
    <property type="entry name" value="BSH_YknX-like"/>
</dbReference>
<keyword evidence="3" id="KW-0614">Plasmid</keyword>